<gene>
    <name evidence="4" type="ORF">SAMN04488036_10687</name>
</gene>
<evidence type="ECO:0000313" key="5">
    <source>
        <dbReference type="Proteomes" id="UP000198851"/>
    </source>
</evidence>
<organism evidence="4 5">
    <name type="scientific">Shimia haliotis</name>
    <dbReference type="NCBI Taxonomy" id="1280847"/>
    <lineage>
        <taxon>Bacteria</taxon>
        <taxon>Pseudomonadati</taxon>
        <taxon>Pseudomonadota</taxon>
        <taxon>Alphaproteobacteria</taxon>
        <taxon>Rhodobacterales</taxon>
        <taxon>Roseobacteraceae</taxon>
    </lineage>
</organism>
<reference evidence="5" key="1">
    <citation type="submission" date="2016-10" db="EMBL/GenBank/DDBJ databases">
        <authorList>
            <person name="Varghese N."/>
            <person name="Submissions S."/>
        </authorList>
    </citation>
    <scope>NUCLEOTIDE SEQUENCE [LARGE SCALE GENOMIC DNA]</scope>
    <source>
        <strain evidence="5">DSM 28453</strain>
    </source>
</reference>
<dbReference type="GO" id="GO:0016020">
    <property type="term" value="C:membrane"/>
    <property type="evidence" value="ECO:0007669"/>
    <property type="project" value="InterPro"/>
</dbReference>
<keyword evidence="2 3" id="KW-0732">Signal</keyword>
<dbReference type="InterPro" id="IPR007428">
    <property type="entry name" value="MlaA"/>
</dbReference>
<dbReference type="PRINTS" id="PR01805">
    <property type="entry name" value="VACJLIPOPROT"/>
</dbReference>
<dbReference type="STRING" id="1280847.SAMN04488036_10687"/>
<comment type="similarity">
    <text evidence="1">Belongs to the MlaA family.</text>
</comment>
<evidence type="ECO:0000256" key="3">
    <source>
        <dbReference type="SAM" id="SignalP"/>
    </source>
</evidence>
<feature type="signal peptide" evidence="3">
    <location>
        <begin position="1"/>
        <end position="30"/>
    </location>
</feature>
<dbReference type="PROSITE" id="PS51257">
    <property type="entry name" value="PROKAR_LIPOPROTEIN"/>
    <property type="match status" value="1"/>
</dbReference>
<accession>A0A1I4FN20</accession>
<keyword evidence="4" id="KW-0449">Lipoprotein</keyword>
<dbReference type="PANTHER" id="PTHR30035:SF3">
    <property type="entry name" value="INTERMEMBRANE PHOSPHOLIPID TRANSPORT SYSTEM LIPOPROTEIN MLAA"/>
    <property type="match status" value="1"/>
</dbReference>
<sequence>MSSRVKLSFTTIIRPAALCAALLLSACGGANSVQRGLIYDPHEQNNRGTHEFNKAIDRALLSPASSGYGNVVPPEIRDRVGDFSDHLSLPNDVLNNTFQGNLAGAGNSAARFVINTVVGFGGFVDVASLFGMKRHDTDFGETLHVWGAEEGPYVELPFLGPSTSRDTVGVVVDIFFDPFFVVLKEPTSYLSPAAYVVNAMGTRYDYQETVDSLLYDSADSYAQARILYLQNRRFQLGIDSVPGEGEEGFDPYDDPYDDF</sequence>
<proteinExistence type="inferred from homology"/>
<dbReference type="PANTHER" id="PTHR30035">
    <property type="entry name" value="LIPOPROTEIN VACJ-RELATED"/>
    <property type="match status" value="1"/>
</dbReference>
<feature type="chain" id="PRO_5011670524" evidence="3">
    <location>
        <begin position="31"/>
        <end position="259"/>
    </location>
</feature>
<dbReference type="GO" id="GO:0120010">
    <property type="term" value="P:intermembrane phospholipid transfer"/>
    <property type="evidence" value="ECO:0007669"/>
    <property type="project" value="TreeGrafter"/>
</dbReference>
<name>A0A1I4FN20_9RHOB</name>
<keyword evidence="5" id="KW-1185">Reference proteome</keyword>
<evidence type="ECO:0000256" key="1">
    <source>
        <dbReference type="ARBA" id="ARBA00010634"/>
    </source>
</evidence>
<evidence type="ECO:0000313" key="4">
    <source>
        <dbReference type="EMBL" id="SFL17961.1"/>
    </source>
</evidence>
<evidence type="ECO:0000256" key="2">
    <source>
        <dbReference type="ARBA" id="ARBA00022729"/>
    </source>
</evidence>
<dbReference type="Pfam" id="PF04333">
    <property type="entry name" value="MlaA"/>
    <property type="match status" value="1"/>
</dbReference>
<protein>
    <submittedName>
        <fullName evidence="4">Phospholipid-binding lipoprotein MlaA</fullName>
    </submittedName>
</protein>
<dbReference type="AlphaFoldDB" id="A0A1I4FN20"/>
<dbReference type="EMBL" id="FOSZ01000006">
    <property type="protein sequence ID" value="SFL17961.1"/>
    <property type="molecule type" value="Genomic_DNA"/>
</dbReference>
<dbReference type="Proteomes" id="UP000198851">
    <property type="component" value="Unassembled WGS sequence"/>
</dbReference>